<protein>
    <submittedName>
        <fullName evidence="2">Uncharacterized protein</fullName>
    </submittedName>
</protein>
<gene>
    <name evidence="2" type="ORF">GsuE55_34550</name>
</gene>
<proteinExistence type="predicted"/>
<accession>A0A679FPR8</accession>
<evidence type="ECO:0000313" key="3">
    <source>
        <dbReference type="Proteomes" id="UP000501421"/>
    </source>
</evidence>
<sequence length="63" mass="7068">MLCKRDLFKASELSRPLSGEETERRNVGTRMPRDMGGFILISDAEIQGASHTHRPTAVKNVQQ</sequence>
<name>A0A679FPR8_9BACL</name>
<keyword evidence="3" id="KW-1185">Reference proteome</keyword>
<dbReference type="Proteomes" id="UP000501421">
    <property type="component" value="Chromosome"/>
</dbReference>
<organism evidence="2 3">
    <name type="scientific">Geobacillus subterraneus</name>
    <dbReference type="NCBI Taxonomy" id="129338"/>
    <lineage>
        <taxon>Bacteria</taxon>
        <taxon>Bacillati</taxon>
        <taxon>Bacillota</taxon>
        <taxon>Bacilli</taxon>
        <taxon>Bacillales</taxon>
        <taxon>Anoxybacillaceae</taxon>
        <taxon>Geobacillus</taxon>
    </lineage>
</organism>
<dbReference type="AlphaFoldDB" id="A0A679FPR8"/>
<reference evidence="3" key="1">
    <citation type="journal article" date="2020" name="Microbiol. Resour. Announc.">
        <title>Complete Genome Sequence of Geobacillus sp. Strain E55-1, Isolated from Mine Geyser in Japan.</title>
        <authorList>
            <person name="Miyazaki K."/>
            <person name="Hase E."/>
            <person name="Tokito N."/>
        </authorList>
    </citation>
    <scope>NUCLEOTIDE SEQUENCE [LARGE SCALE GENOMIC DNA]</scope>
    <source>
        <strain evidence="3">E55-1</strain>
    </source>
</reference>
<dbReference type="EMBL" id="AP022557">
    <property type="protein sequence ID" value="BBW98622.1"/>
    <property type="molecule type" value="Genomic_DNA"/>
</dbReference>
<feature type="region of interest" description="Disordered" evidence="1">
    <location>
        <begin position="13"/>
        <end position="34"/>
    </location>
</feature>
<evidence type="ECO:0000313" key="2">
    <source>
        <dbReference type="EMBL" id="BBW98622.1"/>
    </source>
</evidence>
<evidence type="ECO:0000256" key="1">
    <source>
        <dbReference type="SAM" id="MobiDB-lite"/>
    </source>
</evidence>